<protein>
    <submittedName>
        <fullName evidence="1">Uncharacterized protein</fullName>
    </submittedName>
</protein>
<sequence>MSWKGSNSSWLIDNLNNFTPVQGDDLWCWDPGADYTFMVKEARQMIDTYTRLDGHIQPHEVYQNAKVFEDQGWKSRLLSEIVVSIPEMEE</sequence>
<dbReference type="EMBL" id="CM042017">
    <property type="protein sequence ID" value="KAI3691313.1"/>
    <property type="molecule type" value="Genomic_DNA"/>
</dbReference>
<name>A0ACB8Z160_CICIN</name>
<proteinExistence type="predicted"/>
<comment type="caution">
    <text evidence="1">The sequence shown here is derived from an EMBL/GenBank/DDBJ whole genome shotgun (WGS) entry which is preliminary data.</text>
</comment>
<organism evidence="1 2">
    <name type="scientific">Cichorium intybus</name>
    <name type="common">Chicory</name>
    <dbReference type="NCBI Taxonomy" id="13427"/>
    <lineage>
        <taxon>Eukaryota</taxon>
        <taxon>Viridiplantae</taxon>
        <taxon>Streptophyta</taxon>
        <taxon>Embryophyta</taxon>
        <taxon>Tracheophyta</taxon>
        <taxon>Spermatophyta</taxon>
        <taxon>Magnoliopsida</taxon>
        <taxon>eudicotyledons</taxon>
        <taxon>Gunneridae</taxon>
        <taxon>Pentapetalae</taxon>
        <taxon>asterids</taxon>
        <taxon>campanulids</taxon>
        <taxon>Asterales</taxon>
        <taxon>Asteraceae</taxon>
        <taxon>Cichorioideae</taxon>
        <taxon>Cichorieae</taxon>
        <taxon>Cichoriinae</taxon>
        <taxon>Cichorium</taxon>
    </lineage>
</organism>
<reference evidence="1 2" key="2">
    <citation type="journal article" date="2022" name="Mol. Ecol. Resour.">
        <title>The genomes of chicory, endive, great burdock and yacon provide insights into Asteraceae paleo-polyploidization history and plant inulin production.</title>
        <authorList>
            <person name="Fan W."/>
            <person name="Wang S."/>
            <person name="Wang H."/>
            <person name="Wang A."/>
            <person name="Jiang F."/>
            <person name="Liu H."/>
            <person name="Zhao H."/>
            <person name="Xu D."/>
            <person name="Zhang Y."/>
        </authorList>
    </citation>
    <scope>NUCLEOTIDE SEQUENCE [LARGE SCALE GENOMIC DNA]</scope>
    <source>
        <strain evidence="2">cv. Punajuju</strain>
        <tissue evidence="1">Leaves</tissue>
    </source>
</reference>
<accession>A0ACB8Z160</accession>
<evidence type="ECO:0000313" key="2">
    <source>
        <dbReference type="Proteomes" id="UP001055811"/>
    </source>
</evidence>
<gene>
    <name evidence="1" type="ORF">L2E82_49633</name>
</gene>
<evidence type="ECO:0000313" key="1">
    <source>
        <dbReference type="EMBL" id="KAI3691313.1"/>
    </source>
</evidence>
<reference evidence="2" key="1">
    <citation type="journal article" date="2022" name="Mol. Ecol. Resour.">
        <title>The genomes of chicory, endive, great burdock and yacon provide insights into Asteraceae palaeo-polyploidization history and plant inulin production.</title>
        <authorList>
            <person name="Fan W."/>
            <person name="Wang S."/>
            <person name="Wang H."/>
            <person name="Wang A."/>
            <person name="Jiang F."/>
            <person name="Liu H."/>
            <person name="Zhao H."/>
            <person name="Xu D."/>
            <person name="Zhang Y."/>
        </authorList>
    </citation>
    <scope>NUCLEOTIDE SEQUENCE [LARGE SCALE GENOMIC DNA]</scope>
    <source>
        <strain evidence="2">cv. Punajuju</strain>
    </source>
</reference>
<keyword evidence="2" id="KW-1185">Reference proteome</keyword>
<dbReference type="Proteomes" id="UP001055811">
    <property type="component" value="Linkage Group LG09"/>
</dbReference>